<gene>
    <name evidence="1" type="ORF">GCM10008916_12310</name>
</gene>
<keyword evidence="2" id="KW-1185">Reference proteome</keyword>
<reference evidence="2" key="1">
    <citation type="journal article" date="2019" name="Int. J. Syst. Evol. Microbiol.">
        <title>The Global Catalogue of Microorganisms (GCM) 10K type strain sequencing project: providing services to taxonomists for standard genome sequencing and annotation.</title>
        <authorList>
            <consortium name="The Broad Institute Genomics Platform"/>
            <consortium name="The Broad Institute Genome Sequencing Center for Infectious Disease"/>
            <person name="Wu L."/>
            <person name="Ma J."/>
        </authorList>
    </citation>
    <scope>NUCLEOTIDE SEQUENCE [LARGE SCALE GENOMIC DNA]</scope>
    <source>
        <strain evidence="2">JCM 6485</strain>
    </source>
</reference>
<evidence type="ECO:0000313" key="2">
    <source>
        <dbReference type="Proteomes" id="UP001501764"/>
    </source>
</evidence>
<proteinExistence type="predicted"/>
<sequence>MPSPNNKSVFSKSNTSAPAFLAVIAAAHAVHPKLYTEKNPLIKSKIIKILSTNNQWIF</sequence>
<dbReference type="Proteomes" id="UP001501764">
    <property type="component" value="Unassembled WGS sequence"/>
</dbReference>
<comment type="caution">
    <text evidence="1">The sequence shown here is derived from an EMBL/GenBank/DDBJ whole genome shotgun (WGS) entry which is preliminary data.</text>
</comment>
<protein>
    <submittedName>
        <fullName evidence="1">Uncharacterized protein</fullName>
    </submittedName>
</protein>
<dbReference type="EMBL" id="BAAACO010000001">
    <property type="protein sequence ID" value="GAA0857668.1"/>
    <property type="molecule type" value="Genomic_DNA"/>
</dbReference>
<name>A0ABP3WWB3_9CLOT</name>
<evidence type="ECO:0000313" key="1">
    <source>
        <dbReference type="EMBL" id="GAA0857668.1"/>
    </source>
</evidence>
<accession>A0ABP3WWB3</accession>
<organism evidence="1 2">
    <name type="scientific">Clostridium nitritogenes</name>
    <dbReference type="NCBI Taxonomy" id="83340"/>
    <lineage>
        <taxon>Bacteria</taxon>
        <taxon>Bacillati</taxon>
        <taxon>Bacillota</taxon>
        <taxon>Clostridia</taxon>
        <taxon>Eubacteriales</taxon>
        <taxon>Clostridiaceae</taxon>
        <taxon>Clostridium</taxon>
    </lineage>
</organism>